<feature type="compositionally biased region" description="Polar residues" evidence="2">
    <location>
        <begin position="325"/>
        <end position="338"/>
    </location>
</feature>
<name>A0A8H7BHF5_9FUNG</name>
<accession>A0A8H7BHF5</accession>
<reference evidence="4" key="1">
    <citation type="submission" date="2020-01" db="EMBL/GenBank/DDBJ databases">
        <title>Genome Sequencing of Three Apophysomyces-Like Fungal Strains Confirms a Novel Fungal Genus in the Mucoromycota with divergent Burkholderia-like Endosymbiotic Bacteria.</title>
        <authorList>
            <person name="Stajich J.E."/>
            <person name="Macias A.M."/>
            <person name="Carter-House D."/>
            <person name="Lovett B."/>
            <person name="Kasson L.R."/>
            <person name="Berry K."/>
            <person name="Grigoriev I."/>
            <person name="Chang Y."/>
            <person name="Spatafora J."/>
            <person name="Kasson M.T."/>
        </authorList>
    </citation>
    <scope>NUCLEOTIDE SEQUENCE</scope>
    <source>
        <strain evidence="4">NRRL A-21654</strain>
    </source>
</reference>
<feature type="compositionally biased region" description="Polar residues" evidence="2">
    <location>
        <begin position="1"/>
        <end position="20"/>
    </location>
</feature>
<comment type="caution">
    <text evidence="4">The sequence shown here is derived from an EMBL/GenBank/DDBJ whole genome shotgun (WGS) entry which is preliminary data.</text>
</comment>
<feature type="region of interest" description="Disordered" evidence="2">
    <location>
        <begin position="1"/>
        <end position="26"/>
    </location>
</feature>
<dbReference type="InterPro" id="IPR000195">
    <property type="entry name" value="Rab-GAP-TBC_dom"/>
</dbReference>
<dbReference type="Gene3D" id="1.10.472.80">
    <property type="entry name" value="Ypt/Rab-GAP domain of gyp1p, domain 3"/>
    <property type="match status" value="1"/>
</dbReference>
<feature type="coiled-coil region" evidence="1">
    <location>
        <begin position="698"/>
        <end position="833"/>
    </location>
</feature>
<dbReference type="GO" id="GO:0031267">
    <property type="term" value="F:small GTPase binding"/>
    <property type="evidence" value="ECO:0007669"/>
    <property type="project" value="TreeGrafter"/>
</dbReference>
<dbReference type="SMART" id="SM00164">
    <property type="entry name" value="TBC"/>
    <property type="match status" value="1"/>
</dbReference>
<organism evidence="4 5">
    <name type="scientific">Apophysomyces ossiformis</name>
    <dbReference type="NCBI Taxonomy" id="679940"/>
    <lineage>
        <taxon>Eukaryota</taxon>
        <taxon>Fungi</taxon>
        <taxon>Fungi incertae sedis</taxon>
        <taxon>Mucoromycota</taxon>
        <taxon>Mucoromycotina</taxon>
        <taxon>Mucoromycetes</taxon>
        <taxon>Mucorales</taxon>
        <taxon>Mucorineae</taxon>
        <taxon>Mucoraceae</taxon>
        <taxon>Apophysomyces</taxon>
    </lineage>
</organism>
<feature type="region of interest" description="Disordered" evidence="2">
    <location>
        <begin position="61"/>
        <end position="98"/>
    </location>
</feature>
<feature type="region of interest" description="Disordered" evidence="2">
    <location>
        <begin position="325"/>
        <end position="346"/>
    </location>
</feature>
<dbReference type="InterPro" id="IPR035969">
    <property type="entry name" value="Rab-GAP_TBC_sf"/>
</dbReference>
<evidence type="ECO:0000256" key="2">
    <source>
        <dbReference type="SAM" id="MobiDB-lite"/>
    </source>
</evidence>
<feature type="domain" description="Rab-GAP TBC" evidence="3">
    <location>
        <begin position="447"/>
        <end position="617"/>
    </location>
</feature>
<dbReference type="OrthoDB" id="295078at2759"/>
<dbReference type="Gene3D" id="1.10.8.270">
    <property type="entry name" value="putative rabgap domain of human tbc1 domain family member 14 like domains"/>
    <property type="match status" value="1"/>
</dbReference>
<evidence type="ECO:0000259" key="3">
    <source>
        <dbReference type="PROSITE" id="PS50086"/>
    </source>
</evidence>
<dbReference type="PANTHER" id="PTHR47219:SF9">
    <property type="entry name" value="GTPASE ACTIVATING PROTEIN AND CENTROSOME-ASSOCIATED, ISOFORM B"/>
    <property type="match status" value="1"/>
</dbReference>
<evidence type="ECO:0000313" key="5">
    <source>
        <dbReference type="Proteomes" id="UP000605846"/>
    </source>
</evidence>
<dbReference type="Pfam" id="PF23436">
    <property type="entry name" value="RabGap-TBC_2"/>
    <property type="match status" value="1"/>
</dbReference>
<feature type="region of interest" description="Disordered" evidence="2">
    <location>
        <begin position="228"/>
        <end position="303"/>
    </location>
</feature>
<gene>
    <name evidence="4" type="primary">GYP5_2</name>
    <name evidence="4" type="ORF">EC973_005390</name>
</gene>
<keyword evidence="5" id="KW-1185">Reference proteome</keyword>
<feature type="compositionally biased region" description="Basic and acidic residues" evidence="2">
    <location>
        <begin position="285"/>
        <end position="294"/>
    </location>
</feature>
<protein>
    <submittedName>
        <fullName evidence="4">GTPase-activating protein</fullName>
    </submittedName>
</protein>
<dbReference type="InterPro" id="IPR050302">
    <property type="entry name" value="Rab_GAP_TBC_domain"/>
</dbReference>
<dbReference type="PANTHER" id="PTHR47219">
    <property type="entry name" value="RAB GTPASE-ACTIVATING PROTEIN 1-LIKE"/>
    <property type="match status" value="1"/>
</dbReference>
<dbReference type="Proteomes" id="UP000605846">
    <property type="component" value="Unassembled WGS sequence"/>
</dbReference>
<proteinExistence type="predicted"/>
<keyword evidence="1" id="KW-0175">Coiled coil</keyword>
<feature type="compositionally biased region" description="Acidic residues" evidence="2">
    <location>
        <begin position="63"/>
        <end position="80"/>
    </location>
</feature>
<dbReference type="FunFam" id="1.10.472.80:FF:000027">
    <property type="entry name" value="GTPase activating protein (Evi5)"/>
    <property type="match status" value="1"/>
</dbReference>
<evidence type="ECO:0000313" key="4">
    <source>
        <dbReference type="EMBL" id="KAF7721125.1"/>
    </source>
</evidence>
<dbReference type="SUPFAM" id="SSF47923">
    <property type="entry name" value="Ypt/Rab-GAP domain of gyp1p"/>
    <property type="match status" value="2"/>
</dbReference>
<evidence type="ECO:0000256" key="1">
    <source>
        <dbReference type="SAM" id="Coils"/>
    </source>
</evidence>
<dbReference type="PROSITE" id="PS50086">
    <property type="entry name" value="TBC_RABGAP"/>
    <property type="match status" value="1"/>
</dbReference>
<dbReference type="EMBL" id="JABAYA010000304">
    <property type="protein sequence ID" value="KAF7721125.1"/>
    <property type="molecule type" value="Genomic_DNA"/>
</dbReference>
<sequence length="841" mass="95799">MTSTSPTANAIHENTAQTDNSDNEDSFSLYEYDLDVVDDALLNPDSGEYLDHFGFTIQVKTDDEYDEDTSDDSEYSDNEEEKYIQQSASNGEEPTVSIHPQHKSNIAQKGTDENPCLHRKHFASFSSDDDTDFSVDTAITTPTIGKDNHLSMSSLNRMSDIVLRASQSESERGNEQKTMCGYSTTGFDTTTNDVSIGDSSSSPISGNVVDYAETIAQLQESGCGVHTAPLPARSENPIKDANLTPTTSEADIDGKHTLAKIPGTASRSETGTDDYPVTSNSNSQTEHKKYRDSSEGSSNLGRSSAETIAIKRSSGLSHVYRSSLSGGNSLYKSSPSQTFHERQSKRRSEIFKNLTQSTTVRGSQTNCGTNSYYDMLMAKFGRNSQQEKRCESPDHVALTEEICQKLQQRKESATNDFDWDFLMQLVSSADNAMQTDTEKLHKVLSVGLPPSLRGLLWQFFSKSRDNKAFMEAEYKELVSQTSPQEKVIVRDLSRTFPTHEFFQERNGEGQEVLFNVVKAYSLFDQQMPEEAAFCTLVKLLNQYGLRGHFLPNMETFHERLYQLEKLLEEHLPQVYRHLDAQGVKTTMYASQWFMTLFAYRCPFELIFRVFDLVFIEGSSILLNFALALMKKNQQTIVSLDFESLLDFFAKHVYDVYKDNPEEFVRDAYSFTITQRQLSRLSKQYATVASREAKIQSQESSLRQENMELSKNVRRLEKSYKTLQTEHQEMTKQLIESKIILARTDSDNQQLRWEINQVRLQIERVQQNSVISDVLKKQFDEAVRKNAELIEHNGILEDQVEEIQKTLIDFKLKYAESENEYETMKQKLHQIQRLGVTTSQRH</sequence>
<dbReference type="AlphaFoldDB" id="A0A8H7BHF5"/>
<dbReference type="GO" id="GO:0005096">
    <property type="term" value="F:GTPase activator activity"/>
    <property type="evidence" value="ECO:0007669"/>
    <property type="project" value="TreeGrafter"/>
</dbReference>